<gene>
    <name evidence="1" type="ORF">LOK49_LG02G02257</name>
</gene>
<organism evidence="1 2">
    <name type="scientific">Camellia lanceoleosa</name>
    <dbReference type="NCBI Taxonomy" id="1840588"/>
    <lineage>
        <taxon>Eukaryota</taxon>
        <taxon>Viridiplantae</taxon>
        <taxon>Streptophyta</taxon>
        <taxon>Embryophyta</taxon>
        <taxon>Tracheophyta</taxon>
        <taxon>Spermatophyta</taxon>
        <taxon>Magnoliopsida</taxon>
        <taxon>eudicotyledons</taxon>
        <taxon>Gunneridae</taxon>
        <taxon>Pentapetalae</taxon>
        <taxon>asterids</taxon>
        <taxon>Ericales</taxon>
        <taxon>Theaceae</taxon>
        <taxon>Camellia</taxon>
    </lineage>
</organism>
<proteinExistence type="predicted"/>
<reference evidence="1 2" key="1">
    <citation type="journal article" date="2022" name="Plant J.">
        <title>Chromosome-level genome of Camellia lanceoleosa provides a valuable resource for understanding genome evolution and self-incompatibility.</title>
        <authorList>
            <person name="Gong W."/>
            <person name="Xiao S."/>
            <person name="Wang L."/>
            <person name="Liao Z."/>
            <person name="Chang Y."/>
            <person name="Mo W."/>
            <person name="Hu G."/>
            <person name="Li W."/>
            <person name="Zhao G."/>
            <person name="Zhu H."/>
            <person name="Hu X."/>
            <person name="Ji K."/>
            <person name="Xiang X."/>
            <person name="Song Q."/>
            <person name="Yuan D."/>
            <person name="Jin S."/>
            <person name="Zhang L."/>
        </authorList>
    </citation>
    <scope>NUCLEOTIDE SEQUENCE [LARGE SCALE GENOMIC DNA]</scope>
    <source>
        <strain evidence="1">SQ_2022a</strain>
    </source>
</reference>
<protein>
    <submittedName>
        <fullName evidence="1">Pentatricopeptide repeat-containing protein</fullName>
    </submittedName>
</protein>
<sequence>MRKIANTIHELKPMMMIVVVQAALAGNSVFYKLASSIGMSMRVLIAYRVVFAAAFIVPLDLLLERGGSLDGTLPISFSATTQLHTSSFTFATLTPHNNNFSSDNESSEEEPKSLCWRIEKLPRTEPVGSAFQCWMGDGFPIHRAHVFHTINRFRKLHFNKRALEVMEWVIRERPYRPKELDYSYLLEFRTKLHGEKEIERTWGILQELPQVRSKSFMVVIEAFGRIGGLSHAEQLWLEMKSKKGLKSTKQFNSMISVYSRLGFITKATKLYKEMEQNGCKPNAITY</sequence>
<name>A0ACC0IM47_9ERIC</name>
<comment type="caution">
    <text evidence="1">The sequence shown here is derived from an EMBL/GenBank/DDBJ whole genome shotgun (WGS) entry which is preliminary data.</text>
</comment>
<evidence type="ECO:0000313" key="2">
    <source>
        <dbReference type="Proteomes" id="UP001060215"/>
    </source>
</evidence>
<accession>A0ACC0IM47</accession>
<evidence type="ECO:0000313" key="1">
    <source>
        <dbReference type="EMBL" id="KAI8026098.1"/>
    </source>
</evidence>
<keyword evidence="2" id="KW-1185">Reference proteome</keyword>
<dbReference type="EMBL" id="CM045760">
    <property type="protein sequence ID" value="KAI8026098.1"/>
    <property type="molecule type" value="Genomic_DNA"/>
</dbReference>
<dbReference type="Proteomes" id="UP001060215">
    <property type="component" value="Chromosome 3"/>
</dbReference>